<dbReference type="RefSeq" id="WP_091452575.1">
    <property type="nucleotide sequence ID" value="NZ_FOGD01000001.1"/>
</dbReference>
<dbReference type="PANTHER" id="PTHR30329">
    <property type="entry name" value="STATOR ELEMENT OF FLAGELLAR MOTOR COMPLEX"/>
    <property type="match status" value="1"/>
</dbReference>
<dbReference type="SUPFAM" id="SSF103088">
    <property type="entry name" value="OmpA-like"/>
    <property type="match status" value="1"/>
</dbReference>
<evidence type="ECO:0000256" key="5">
    <source>
        <dbReference type="ARBA" id="ARBA00023237"/>
    </source>
</evidence>
<proteinExistence type="inferred from homology"/>
<comment type="similarity">
    <text evidence="8">Belongs to the Pal lipoprotein family.</text>
</comment>
<evidence type="ECO:0000259" key="11">
    <source>
        <dbReference type="PROSITE" id="PS51123"/>
    </source>
</evidence>
<evidence type="ECO:0000256" key="2">
    <source>
        <dbReference type="ARBA" id="ARBA00022729"/>
    </source>
</evidence>
<name>A0A1H9FUM0_9BURK</name>
<keyword evidence="2 8" id="KW-0732">Signal</keyword>
<evidence type="ECO:0000313" key="13">
    <source>
        <dbReference type="Proteomes" id="UP000199766"/>
    </source>
</evidence>
<dbReference type="InterPro" id="IPR006664">
    <property type="entry name" value="OMP_bac"/>
</dbReference>
<dbReference type="CDD" id="cd07185">
    <property type="entry name" value="OmpA_C-like"/>
    <property type="match status" value="1"/>
</dbReference>
<feature type="compositionally biased region" description="Basic and acidic residues" evidence="9">
    <location>
        <begin position="158"/>
        <end position="183"/>
    </location>
</feature>
<dbReference type="InterPro" id="IPR006665">
    <property type="entry name" value="OmpA-like"/>
</dbReference>
<dbReference type="NCBIfam" id="TIGR02802">
    <property type="entry name" value="Pal_lipo"/>
    <property type="match status" value="1"/>
</dbReference>
<dbReference type="InterPro" id="IPR014169">
    <property type="entry name" value="Pal_lipo_C"/>
</dbReference>
<gene>
    <name evidence="8" type="primary">pal</name>
    <name evidence="12" type="ORF">SAMN02982919_00641</name>
</gene>
<dbReference type="Pfam" id="PF00691">
    <property type="entry name" value="OmpA"/>
    <property type="match status" value="1"/>
</dbReference>
<feature type="chain" id="PRO_5011657653" description="Peptidoglycan-associated lipoprotein" evidence="10">
    <location>
        <begin position="22"/>
        <end position="183"/>
    </location>
</feature>
<comment type="subunit">
    <text evidence="8">The Tol-Pal system is composed of five core proteins: the inner membrane proteins TolA, TolQ and TolR, the periplasmic protein TolB and the outer membrane protein Pal. They form a network linking the inner and outer membranes and the peptidoglycan layer.</text>
</comment>
<dbReference type="Gene3D" id="3.30.1330.60">
    <property type="entry name" value="OmpA-like domain"/>
    <property type="match status" value="1"/>
</dbReference>
<evidence type="ECO:0000313" key="12">
    <source>
        <dbReference type="EMBL" id="SEQ41612.1"/>
    </source>
</evidence>
<keyword evidence="1 8" id="KW-0132">Cell division</keyword>
<dbReference type="InterPro" id="IPR036737">
    <property type="entry name" value="OmpA-like_sf"/>
</dbReference>
<dbReference type="PROSITE" id="PS01068">
    <property type="entry name" value="OMPA_1"/>
    <property type="match status" value="1"/>
</dbReference>
<evidence type="ECO:0000256" key="7">
    <source>
        <dbReference type="ARBA" id="ARBA00023306"/>
    </source>
</evidence>
<evidence type="ECO:0000256" key="4">
    <source>
        <dbReference type="ARBA" id="ARBA00023139"/>
    </source>
</evidence>
<dbReference type="PROSITE" id="PS51123">
    <property type="entry name" value="OMPA_2"/>
    <property type="match status" value="1"/>
</dbReference>
<dbReference type="PROSITE" id="PS51257">
    <property type="entry name" value="PROKAR_LIPOPROTEIN"/>
    <property type="match status" value="1"/>
</dbReference>
<dbReference type="HAMAP" id="MF_02204">
    <property type="entry name" value="Pal"/>
    <property type="match status" value="1"/>
</dbReference>
<feature type="domain" description="OmpA-like" evidence="11">
    <location>
        <begin position="69"/>
        <end position="183"/>
    </location>
</feature>
<dbReference type="GO" id="GO:0009279">
    <property type="term" value="C:cell outer membrane"/>
    <property type="evidence" value="ECO:0007669"/>
    <property type="project" value="UniProtKB-SubCell"/>
</dbReference>
<dbReference type="STRING" id="180197.SAMN02982919_00641"/>
<keyword evidence="4 8" id="KW-0564">Palmitate</keyword>
<sequence length="183" mass="18977">MLKRFSLALAAAMLVAGCSSGVDLDGKAPIEDGTGTAIPTQNLGLNGAQSGSAGLSGVAGVNLSQSGANGAGPVGISRVVYFDYDSYAIKPDSQSLIESHASFIKSGQGRTVMIEGHTDERGGREYNLALGQKRAEAVRRSLGLLGVPDTQMEAVSFGKEKPAATGHNEDAHAKNRRAELSYR</sequence>
<dbReference type="InterPro" id="IPR050330">
    <property type="entry name" value="Bact_OuterMem_StrucFunc"/>
</dbReference>
<evidence type="ECO:0000256" key="10">
    <source>
        <dbReference type="SAM" id="SignalP"/>
    </source>
</evidence>
<comment type="function">
    <text evidence="8">Part of the Tol-Pal system, which plays a role in outer membrane invagination during cell division and is important for maintaining outer membrane integrity.</text>
</comment>
<evidence type="ECO:0000256" key="8">
    <source>
        <dbReference type="HAMAP-Rule" id="MF_02204"/>
    </source>
</evidence>
<evidence type="ECO:0000256" key="1">
    <source>
        <dbReference type="ARBA" id="ARBA00022618"/>
    </source>
</evidence>
<dbReference type="GO" id="GO:0051301">
    <property type="term" value="P:cell division"/>
    <property type="evidence" value="ECO:0007669"/>
    <property type="project" value="UniProtKB-UniRule"/>
</dbReference>
<accession>A0A1H9FUM0</accession>
<keyword evidence="7 8" id="KW-0131">Cell cycle</keyword>
<dbReference type="InterPro" id="IPR006690">
    <property type="entry name" value="OMPA-like_CS"/>
</dbReference>
<keyword evidence="5 8" id="KW-0998">Cell outer membrane</keyword>
<dbReference type="PRINTS" id="PR01021">
    <property type="entry name" value="OMPADOMAIN"/>
</dbReference>
<evidence type="ECO:0000256" key="3">
    <source>
        <dbReference type="ARBA" id="ARBA00023136"/>
    </source>
</evidence>
<evidence type="ECO:0000256" key="9">
    <source>
        <dbReference type="SAM" id="MobiDB-lite"/>
    </source>
</evidence>
<comment type="subcellular location">
    <subcellularLocation>
        <location evidence="8">Cell outer membrane</location>
        <topology evidence="8">Lipid-anchor</topology>
    </subcellularLocation>
</comment>
<dbReference type="AlphaFoldDB" id="A0A1H9FUM0"/>
<feature type="region of interest" description="Disordered" evidence="9">
    <location>
        <begin position="157"/>
        <end position="183"/>
    </location>
</feature>
<keyword evidence="3 8" id="KW-0472">Membrane</keyword>
<dbReference type="OrthoDB" id="9809164at2"/>
<dbReference type="EMBL" id="FOGD01000001">
    <property type="protein sequence ID" value="SEQ41612.1"/>
    <property type="molecule type" value="Genomic_DNA"/>
</dbReference>
<protein>
    <recommendedName>
        <fullName evidence="8">Peptidoglycan-associated lipoprotein</fullName>
        <shortName evidence="8">PAL</shortName>
    </recommendedName>
</protein>
<dbReference type="Proteomes" id="UP000199766">
    <property type="component" value="Unassembled WGS sequence"/>
</dbReference>
<reference evidence="12 13" key="1">
    <citation type="submission" date="2016-10" db="EMBL/GenBank/DDBJ databases">
        <authorList>
            <person name="de Groot N.N."/>
        </authorList>
    </citation>
    <scope>NUCLEOTIDE SEQUENCE [LARGE SCALE GENOMIC DNA]</scope>
    <source>
        <strain evidence="12 13">ATCC 35958</strain>
    </source>
</reference>
<evidence type="ECO:0000256" key="6">
    <source>
        <dbReference type="ARBA" id="ARBA00023288"/>
    </source>
</evidence>
<keyword evidence="6 8" id="KW-0449">Lipoprotein</keyword>
<feature type="signal peptide" evidence="10">
    <location>
        <begin position="1"/>
        <end position="21"/>
    </location>
</feature>
<keyword evidence="13" id="KW-1185">Reference proteome</keyword>
<dbReference type="PANTHER" id="PTHR30329:SF21">
    <property type="entry name" value="LIPOPROTEIN YIAD-RELATED"/>
    <property type="match status" value="1"/>
</dbReference>
<organism evidence="12 13">
    <name type="scientific">Giesbergeria anulus</name>
    <dbReference type="NCBI Taxonomy" id="180197"/>
    <lineage>
        <taxon>Bacteria</taxon>
        <taxon>Pseudomonadati</taxon>
        <taxon>Pseudomonadota</taxon>
        <taxon>Betaproteobacteria</taxon>
        <taxon>Burkholderiales</taxon>
        <taxon>Comamonadaceae</taxon>
        <taxon>Giesbergeria</taxon>
    </lineage>
</organism>
<dbReference type="InterPro" id="IPR039001">
    <property type="entry name" value="Pal"/>
</dbReference>